<dbReference type="PANTHER" id="PTHR10131">
    <property type="entry name" value="TNF RECEPTOR ASSOCIATED FACTOR"/>
    <property type="match status" value="1"/>
</dbReference>
<dbReference type="GO" id="GO:0005164">
    <property type="term" value="F:tumor necrosis factor receptor binding"/>
    <property type="evidence" value="ECO:0007669"/>
    <property type="project" value="TreeGrafter"/>
</dbReference>
<dbReference type="PIRSF" id="PIRSF015614">
    <property type="entry name" value="TRAF"/>
    <property type="match status" value="1"/>
</dbReference>
<dbReference type="CDD" id="cd00270">
    <property type="entry name" value="MATH_TRAF_C"/>
    <property type="match status" value="1"/>
</dbReference>
<keyword evidence="6 7" id="KW-0862">Zinc</keyword>
<accession>A0A913WPU0</accession>
<dbReference type="PROSITE" id="PS50144">
    <property type="entry name" value="MATH"/>
    <property type="match status" value="1"/>
</dbReference>
<name>A0A913WPU0_EXADI</name>
<evidence type="ECO:0000259" key="9">
    <source>
        <dbReference type="PROSITE" id="PS50144"/>
    </source>
</evidence>
<dbReference type="InterPro" id="IPR001293">
    <property type="entry name" value="Znf_TRAF"/>
</dbReference>
<comment type="subcellular location">
    <subcellularLocation>
        <location evidence="1">Cytoplasm</location>
    </subcellularLocation>
</comment>
<evidence type="ECO:0000256" key="1">
    <source>
        <dbReference type="ARBA" id="ARBA00004496"/>
    </source>
</evidence>
<keyword evidence="5 7" id="KW-0863">Zinc-finger</keyword>
<dbReference type="InterPro" id="IPR049342">
    <property type="entry name" value="TRAF1-6_MATH_dom"/>
</dbReference>
<dbReference type="AlphaFoldDB" id="A0A913WPU0"/>
<dbReference type="GeneID" id="110231578"/>
<feature type="domain" description="MATH" evidence="9">
    <location>
        <begin position="171"/>
        <end position="321"/>
    </location>
</feature>
<dbReference type="InterPro" id="IPR013083">
    <property type="entry name" value="Znf_RING/FYVE/PHD"/>
</dbReference>
<dbReference type="RefSeq" id="XP_020892264.1">
    <property type="nucleotide sequence ID" value="XM_021036605.2"/>
</dbReference>
<dbReference type="Pfam" id="PF02176">
    <property type="entry name" value="zf-TRAF"/>
    <property type="match status" value="1"/>
</dbReference>
<dbReference type="PROSITE" id="PS00518">
    <property type="entry name" value="ZF_RING_1"/>
    <property type="match status" value="1"/>
</dbReference>
<dbReference type="SUPFAM" id="SSF49599">
    <property type="entry name" value="TRAF domain-like"/>
    <property type="match status" value="2"/>
</dbReference>
<evidence type="ECO:0000256" key="7">
    <source>
        <dbReference type="PROSITE-ProRule" id="PRU00207"/>
    </source>
</evidence>
<dbReference type="GO" id="GO:0043122">
    <property type="term" value="P:regulation of canonical NF-kappaB signal transduction"/>
    <property type="evidence" value="ECO:0007669"/>
    <property type="project" value="TreeGrafter"/>
</dbReference>
<evidence type="ECO:0000259" key="8">
    <source>
        <dbReference type="PROSITE" id="PS50089"/>
    </source>
</evidence>
<dbReference type="FunFam" id="3.30.40.10:FF:000179">
    <property type="entry name" value="TNF receptor-associated factor"/>
    <property type="match status" value="1"/>
</dbReference>
<evidence type="ECO:0000256" key="2">
    <source>
        <dbReference type="ARBA" id="ARBA00022490"/>
    </source>
</evidence>
<dbReference type="EnsemblMetazoa" id="XM_021036605.2">
    <property type="protein sequence ID" value="XP_020892264.1"/>
    <property type="gene ID" value="LOC110231578"/>
</dbReference>
<dbReference type="GO" id="GO:0005737">
    <property type="term" value="C:cytoplasm"/>
    <property type="evidence" value="ECO:0007669"/>
    <property type="project" value="UniProtKB-SubCell"/>
</dbReference>
<reference evidence="11" key="1">
    <citation type="submission" date="2022-11" db="UniProtKB">
        <authorList>
            <consortium name="EnsemblMetazoa"/>
        </authorList>
    </citation>
    <scope>IDENTIFICATION</scope>
</reference>
<keyword evidence="2" id="KW-0963">Cytoplasm</keyword>
<dbReference type="OrthoDB" id="6475149at2759"/>
<dbReference type="PROSITE" id="PS50089">
    <property type="entry name" value="ZF_RING_2"/>
    <property type="match status" value="1"/>
</dbReference>
<dbReference type="InterPro" id="IPR002083">
    <property type="entry name" value="MATH/TRAF_dom"/>
</dbReference>
<feature type="domain" description="TRAF-type" evidence="10">
    <location>
        <begin position="103"/>
        <end position="137"/>
    </location>
</feature>
<dbReference type="SMART" id="SM00061">
    <property type="entry name" value="MATH"/>
    <property type="match status" value="1"/>
</dbReference>
<dbReference type="InterPro" id="IPR008974">
    <property type="entry name" value="TRAF-like"/>
</dbReference>
<keyword evidence="4" id="KW-0677">Repeat</keyword>
<dbReference type="GO" id="GO:0008270">
    <property type="term" value="F:zinc ion binding"/>
    <property type="evidence" value="ECO:0007669"/>
    <property type="project" value="UniProtKB-KW"/>
</dbReference>
<dbReference type="GO" id="GO:0007165">
    <property type="term" value="P:signal transduction"/>
    <property type="evidence" value="ECO:0007669"/>
    <property type="project" value="InterPro"/>
</dbReference>
<dbReference type="Gene3D" id="2.60.210.10">
    <property type="entry name" value="Apoptosis, Tumor Necrosis Factor Receptor Associated Protein 2, Chain A"/>
    <property type="match status" value="1"/>
</dbReference>
<dbReference type="InterPro" id="IPR012227">
    <property type="entry name" value="TNF_rcpt-assoc_TRAF_met"/>
</dbReference>
<dbReference type="InterPro" id="IPR017907">
    <property type="entry name" value="Znf_RING_CS"/>
</dbReference>
<dbReference type="GO" id="GO:0031625">
    <property type="term" value="F:ubiquitin protein ligase binding"/>
    <property type="evidence" value="ECO:0007669"/>
    <property type="project" value="TreeGrafter"/>
</dbReference>
<evidence type="ECO:0000259" key="10">
    <source>
        <dbReference type="PROSITE" id="PS50145"/>
    </source>
</evidence>
<dbReference type="SMART" id="SM00184">
    <property type="entry name" value="RING"/>
    <property type="match status" value="1"/>
</dbReference>
<evidence type="ECO:0000256" key="4">
    <source>
        <dbReference type="ARBA" id="ARBA00022737"/>
    </source>
</evidence>
<feature type="domain" description="RING-type" evidence="8">
    <location>
        <begin position="25"/>
        <end position="63"/>
    </location>
</feature>
<dbReference type="GO" id="GO:0042981">
    <property type="term" value="P:regulation of apoptotic process"/>
    <property type="evidence" value="ECO:0007669"/>
    <property type="project" value="InterPro"/>
</dbReference>
<organism evidence="11 12">
    <name type="scientific">Exaiptasia diaphana</name>
    <name type="common">Tropical sea anemone</name>
    <name type="synonym">Aiptasia pulchella</name>
    <dbReference type="NCBI Taxonomy" id="2652724"/>
    <lineage>
        <taxon>Eukaryota</taxon>
        <taxon>Metazoa</taxon>
        <taxon>Cnidaria</taxon>
        <taxon>Anthozoa</taxon>
        <taxon>Hexacorallia</taxon>
        <taxon>Actiniaria</taxon>
        <taxon>Aiptasiidae</taxon>
        <taxon>Exaiptasia</taxon>
    </lineage>
</organism>
<dbReference type="Proteomes" id="UP000887567">
    <property type="component" value="Unplaced"/>
</dbReference>
<evidence type="ECO:0000256" key="6">
    <source>
        <dbReference type="ARBA" id="ARBA00022833"/>
    </source>
</evidence>
<dbReference type="PROSITE" id="PS50145">
    <property type="entry name" value="ZF_TRAF"/>
    <property type="match status" value="1"/>
</dbReference>
<dbReference type="Gene3D" id="3.30.40.10">
    <property type="entry name" value="Zinc/RING finger domain, C3HC4 (zinc finger)"/>
    <property type="match status" value="1"/>
</dbReference>
<evidence type="ECO:0000313" key="12">
    <source>
        <dbReference type="Proteomes" id="UP000887567"/>
    </source>
</evidence>
<evidence type="ECO:0000256" key="5">
    <source>
        <dbReference type="ARBA" id="ARBA00022771"/>
    </source>
</evidence>
<sequence>MASNAELPSGYDYEFVVQVPEDYICSICHLAMLKPVQTRCGHRFCKGCLDAALQRKRKCPLDNEFLTSKQIFEDKATERQILSLKIKCPNHCDWQGEMRDVKTHDEKCPLAIVPCSYVSIGCKFKAPRRSLSDHYKNKLADHLELTTQQLLTLRVENINLKKQVLELKASNYTYTWKISDFSQQLQFAKEQDHGIKLYSEPFYTHKYEYKLKLRLNPYGDGAGKGTHVSVFMIIMQGEYDAILTWPFNWKHKFTLLDQKPDPSKRKNIDHGYINPDTSMDSFQRPTTDENLGYGYPEFVSHEIIKTENYVVDGAVFIKLEWENPSMQN</sequence>
<dbReference type="InterPro" id="IPR001841">
    <property type="entry name" value="Znf_RING"/>
</dbReference>
<evidence type="ECO:0000313" key="11">
    <source>
        <dbReference type="EnsemblMetazoa" id="XP_020892264.1"/>
    </source>
</evidence>
<keyword evidence="3 7" id="KW-0479">Metal-binding</keyword>
<dbReference type="KEGG" id="epa:110231578"/>
<feature type="zinc finger region" description="TRAF-type" evidence="7">
    <location>
        <begin position="103"/>
        <end position="137"/>
    </location>
</feature>
<evidence type="ECO:0000256" key="3">
    <source>
        <dbReference type="ARBA" id="ARBA00022723"/>
    </source>
</evidence>
<dbReference type="SUPFAM" id="SSF57850">
    <property type="entry name" value="RING/U-box"/>
    <property type="match status" value="1"/>
</dbReference>
<protein>
    <submittedName>
        <fullName evidence="11">Uncharacterized protein</fullName>
    </submittedName>
</protein>
<dbReference type="Pfam" id="PF21355">
    <property type="entry name" value="TRAF-mep_MATH"/>
    <property type="match status" value="1"/>
</dbReference>
<keyword evidence="12" id="KW-1185">Reference proteome</keyword>
<proteinExistence type="predicted"/>
<dbReference type="PANTHER" id="PTHR10131:SF94">
    <property type="entry name" value="TNF RECEPTOR-ASSOCIATED FACTOR 4"/>
    <property type="match status" value="1"/>
</dbReference>
<dbReference type="Pfam" id="PF13923">
    <property type="entry name" value="zf-C3HC4_2"/>
    <property type="match status" value="1"/>
</dbReference>